<keyword evidence="4" id="KW-1185">Reference proteome</keyword>
<reference evidence="3 4" key="1">
    <citation type="journal article" date="2015" name="ISME J.">
        <title>Draft Genome Sequence of Streptomyces incarnatus NRRL8089, which Produces the Nucleoside Antibiotic Sinefungin.</title>
        <authorList>
            <person name="Oshima K."/>
            <person name="Hattori M."/>
            <person name="Shimizu H."/>
            <person name="Fukuda K."/>
            <person name="Nemoto M."/>
            <person name="Inagaki K."/>
            <person name="Tamura T."/>
        </authorList>
    </citation>
    <scope>NUCLEOTIDE SEQUENCE [LARGE SCALE GENOMIC DNA]</scope>
    <source>
        <strain evidence="3 4">NRRL 8089</strain>
    </source>
</reference>
<accession>A0ABM5TJV9</accession>
<proteinExistence type="predicted"/>
<feature type="region of interest" description="Disordered" evidence="1">
    <location>
        <begin position="153"/>
        <end position="196"/>
    </location>
</feature>
<gene>
    <name evidence="3" type="ORF">ABB07_14895</name>
</gene>
<evidence type="ECO:0008006" key="5">
    <source>
        <dbReference type="Google" id="ProtNLM"/>
    </source>
</evidence>
<feature type="compositionally biased region" description="Low complexity" evidence="1">
    <location>
        <begin position="45"/>
        <end position="63"/>
    </location>
</feature>
<sequence>MLRTAAGRRALQLTLLVGGLFALGFLCGEQAHAADGAPVPAPSPAQATSVRSEAAAAHAGAAREAQAARSAQAVPAVQAEPAVQAVPAVQVVRTAVGRVTARAQSVGGQAVTPVRDVLTTLSRTVETTAAQAVADRPRTAAPSLPLLGLPQVTDAPAQLTPGPKSTAPGPRPNSGTAAPAPVERPMQGHARAQGRTAVGAPAPGAVYGPVAVAVPQRVAHTFARHGAAVPGVPGRPAPGGDSDGVPGKQAADGSASRHGDAHAVTLDARAPLWLAPGATARVDAPRTRDRHRDIPVFPG</sequence>
<keyword evidence="2" id="KW-0732">Signal</keyword>
<feature type="region of interest" description="Disordered" evidence="1">
    <location>
        <begin position="227"/>
        <end position="261"/>
    </location>
</feature>
<feature type="chain" id="PRO_5046256654" description="Secreted protein" evidence="2">
    <location>
        <begin position="34"/>
        <end position="299"/>
    </location>
</feature>
<dbReference type="EMBL" id="CP011497">
    <property type="protein sequence ID" value="AKJ11266.1"/>
    <property type="molecule type" value="Genomic_DNA"/>
</dbReference>
<evidence type="ECO:0000256" key="2">
    <source>
        <dbReference type="SAM" id="SignalP"/>
    </source>
</evidence>
<evidence type="ECO:0000313" key="4">
    <source>
        <dbReference type="Proteomes" id="UP000035366"/>
    </source>
</evidence>
<organism evidence="3 4">
    <name type="scientific">Streptomyces incarnatus</name>
    <dbReference type="NCBI Taxonomy" id="665007"/>
    <lineage>
        <taxon>Bacteria</taxon>
        <taxon>Bacillati</taxon>
        <taxon>Actinomycetota</taxon>
        <taxon>Actinomycetes</taxon>
        <taxon>Kitasatosporales</taxon>
        <taxon>Streptomycetaceae</taxon>
        <taxon>Streptomyces</taxon>
    </lineage>
</organism>
<name>A0ABM5TJV9_9ACTN</name>
<feature type="compositionally biased region" description="Low complexity" evidence="1">
    <location>
        <begin position="227"/>
        <end position="240"/>
    </location>
</feature>
<protein>
    <recommendedName>
        <fullName evidence="5">Secreted protein</fullName>
    </recommendedName>
</protein>
<evidence type="ECO:0000313" key="3">
    <source>
        <dbReference type="EMBL" id="AKJ11266.1"/>
    </source>
</evidence>
<feature type="region of interest" description="Disordered" evidence="1">
    <location>
        <begin position="129"/>
        <end position="148"/>
    </location>
</feature>
<evidence type="ECO:0000256" key="1">
    <source>
        <dbReference type="SAM" id="MobiDB-lite"/>
    </source>
</evidence>
<dbReference type="Proteomes" id="UP000035366">
    <property type="component" value="Chromosome"/>
</dbReference>
<feature type="signal peptide" evidence="2">
    <location>
        <begin position="1"/>
        <end position="33"/>
    </location>
</feature>
<feature type="region of interest" description="Disordered" evidence="1">
    <location>
        <begin position="35"/>
        <end position="63"/>
    </location>
</feature>